<dbReference type="EMBL" id="LN871599">
    <property type="protein sequence ID" value="CCF75763.1"/>
    <property type="molecule type" value="Genomic_DNA"/>
</dbReference>
<dbReference type="AlphaFoldDB" id="I7J988"/>
<name>I7J988_BABMR</name>
<reference evidence="1 2" key="1">
    <citation type="journal article" date="2012" name="Nucleic Acids Res.">
        <title>Sequencing of the smallest Apicomplexan genome from the human pathogen Babesia microti.</title>
        <authorList>
            <person name="Cornillot E."/>
            <person name="Hadj-Kaddour K."/>
            <person name="Dassouli A."/>
            <person name="Noel B."/>
            <person name="Ranwez V."/>
            <person name="Vacherie B."/>
            <person name="Augagneur Y."/>
            <person name="Bres V."/>
            <person name="Duclos A."/>
            <person name="Randazzo S."/>
            <person name="Carcy B."/>
            <person name="Debierre-Grockiego F."/>
            <person name="Delbecq S."/>
            <person name="Moubri-Menage K."/>
            <person name="Shams-Eldin H."/>
            <person name="Usmani-Brown S."/>
            <person name="Bringaud F."/>
            <person name="Wincker P."/>
            <person name="Vivares C.P."/>
            <person name="Schwarz R.T."/>
            <person name="Schetters T.P."/>
            <person name="Krause P.J."/>
            <person name="Gorenflot A."/>
            <person name="Berry V."/>
            <person name="Barbe V."/>
            <person name="Ben Mamoun C."/>
        </authorList>
    </citation>
    <scope>NUCLEOTIDE SEQUENCE [LARGE SCALE GENOMIC DNA]</scope>
    <source>
        <strain evidence="1 2">RI</strain>
    </source>
</reference>
<reference evidence="1 2" key="3">
    <citation type="journal article" date="2016" name="Sci. Rep.">
        <title>Genome-wide diversity and gene expression profiling of Babesia microti isolates identify polymorphic genes that mediate host-pathogen interactions.</title>
        <authorList>
            <person name="Silva J.C."/>
            <person name="Cornillot E."/>
            <person name="McCracken C."/>
            <person name="Usmani-Brown S."/>
            <person name="Dwivedi A."/>
            <person name="Ifeonu O.O."/>
            <person name="Crabtree J."/>
            <person name="Gotia H.T."/>
            <person name="Virji A.Z."/>
            <person name="Reynes C."/>
            <person name="Colinge J."/>
            <person name="Kumar V."/>
            <person name="Lawres L."/>
            <person name="Pazzi J.E."/>
            <person name="Pablo J.V."/>
            <person name="Hung C."/>
            <person name="Brancato J."/>
            <person name="Kumari P."/>
            <person name="Orvis J."/>
            <person name="Tretina K."/>
            <person name="Chibucos M."/>
            <person name="Ott S."/>
            <person name="Sadzewicz L."/>
            <person name="Sengamalay N."/>
            <person name="Shetty A.C."/>
            <person name="Su Q."/>
            <person name="Tallon L."/>
            <person name="Fraser C.M."/>
            <person name="Frutos R."/>
            <person name="Molina D.M."/>
            <person name="Krause P.J."/>
            <person name="Ben Mamoun C."/>
        </authorList>
    </citation>
    <scope>NUCLEOTIDE SEQUENCE [LARGE SCALE GENOMIC DNA]</scope>
    <source>
        <strain evidence="1 2">RI</strain>
    </source>
</reference>
<evidence type="ECO:0000313" key="2">
    <source>
        <dbReference type="Proteomes" id="UP000002899"/>
    </source>
</evidence>
<evidence type="ECO:0000313" key="1">
    <source>
        <dbReference type="EMBL" id="CCF75763.1"/>
    </source>
</evidence>
<protein>
    <submittedName>
        <fullName evidence="1">Uncharacterized protein</fullName>
    </submittedName>
</protein>
<proteinExistence type="predicted"/>
<organism evidence="1 2">
    <name type="scientific">Babesia microti (strain RI)</name>
    <dbReference type="NCBI Taxonomy" id="1133968"/>
    <lineage>
        <taxon>Eukaryota</taxon>
        <taxon>Sar</taxon>
        <taxon>Alveolata</taxon>
        <taxon>Apicomplexa</taxon>
        <taxon>Aconoidasida</taxon>
        <taxon>Piroplasmida</taxon>
        <taxon>Babesiidae</taxon>
        <taxon>Babesia</taxon>
    </lineage>
</organism>
<reference evidence="1 2" key="2">
    <citation type="journal article" date="2013" name="PLoS ONE">
        <title>Whole genome mapping and re-organization of the nuclear and mitochondrial genomes of Babesia microti isolates.</title>
        <authorList>
            <person name="Cornillot E."/>
            <person name="Dassouli A."/>
            <person name="Garg A."/>
            <person name="Pachikara N."/>
            <person name="Randazzo S."/>
            <person name="Depoix D."/>
            <person name="Carcy B."/>
            <person name="Delbecq S."/>
            <person name="Frutos R."/>
            <person name="Silva J.C."/>
            <person name="Sutton R."/>
            <person name="Krause P.J."/>
            <person name="Mamoun C.B."/>
        </authorList>
    </citation>
    <scope>NUCLEOTIDE SEQUENCE [LARGE SCALE GENOMIC DNA]</scope>
    <source>
        <strain evidence="1 2">RI</strain>
    </source>
</reference>
<dbReference type="KEGG" id="bmic:BmR1_04g07880"/>
<keyword evidence="2" id="KW-1185">Reference proteome</keyword>
<dbReference type="Proteomes" id="UP000002899">
    <property type="component" value="Chromosome IV"/>
</dbReference>
<dbReference type="GeneID" id="24426216"/>
<dbReference type="RefSeq" id="XP_012650171.1">
    <property type="nucleotide sequence ID" value="XM_012794717.1"/>
</dbReference>
<sequence>MPVYPNGNDDDSLTPNELSEIIKRHNSTTSVASNIKSRIDKLCEFGVDLECINDNNKQEFISRVAAYLNNYKYKSHDRQIIQQLQMFGLTAPQAYNAVSLPVLTTEDVSAIVGTDDTQISNEVAEMVVKLIRDNLGNLDSQTK</sequence>
<gene>
    <name evidence="1" type="ORF">BmR1_04g07880</name>
</gene>
<dbReference type="VEuPathDB" id="PiroplasmaDB:BmR1_04g07880"/>
<accession>I7J988</accession>